<protein>
    <submittedName>
        <fullName evidence="14">Outer membrane protein (Porin)</fullName>
    </submittedName>
</protein>
<keyword evidence="11" id="KW-0998">Cell outer membrane</keyword>
<dbReference type="Gene3D" id="2.40.160.10">
    <property type="entry name" value="Porin"/>
    <property type="match status" value="1"/>
</dbReference>
<keyword evidence="7 12" id="KW-0732">Signal</keyword>
<sequence>MKKTLLATAIAGALGTMAAGAQAATVYNQDGSKLDVYGNVQIGWQNTKDSSGESTDELFDNGSTIGFRGEHIINPDLTGYFRAEFEFNADRQKGYYGAYNDDGDLEGTRSGLSRGDQAYLGLTGNFGDLRIGSWDNLIDDWVQDPVSNNEYFDNTDSSGDIGGSTWQEANKITYTSPVTGGFQFAIGTRYYGDAEDTNDFLDAYANGTTVRNDDGTVADPATQNGDFVVDDGGSASLFGGLRYMVGDWTLAAVYDDLKNFKYVEVGGDEHDYGQQFGLNATWQMNDDLRVSAKWEQLHGQWADDADANRYGIGARYSYGVGDIYGSYQYVDADRNAVALVDPGAFNGVDQGDDESYNEFILGATYNLSSQMYIWLEGAKYDREAHEGDGVATGIAYSF</sequence>
<dbReference type="AlphaFoldDB" id="A0A1I1ICY5"/>
<evidence type="ECO:0000256" key="6">
    <source>
        <dbReference type="ARBA" id="ARBA00022692"/>
    </source>
</evidence>
<evidence type="ECO:0000256" key="11">
    <source>
        <dbReference type="ARBA" id="ARBA00023237"/>
    </source>
</evidence>
<keyword evidence="10" id="KW-0472">Membrane</keyword>
<dbReference type="CDD" id="cd00342">
    <property type="entry name" value="gram_neg_porins"/>
    <property type="match status" value="1"/>
</dbReference>
<dbReference type="RefSeq" id="WP_090131585.1">
    <property type="nucleotide sequence ID" value="NZ_FOLY01000002.1"/>
</dbReference>
<organism evidence="14 15">
    <name type="scientific">Kushneria avicenniae</name>
    <dbReference type="NCBI Taxonomy" id="402385"/>
    <lineage>
        <taxon>Bacteria</taxon>
        <taxon>Pseudomonadati</taxon>
        <taxon>Pseudomonadota</taxon>
        <taxon>Gammaproteobacteria</taxon>
        <taxon>Oceanospirillales</taxon>
        <taxon>Halomonadaceae</taxon>
        <taxon>Kushneria</taxon>
    </lineage>
</organism>
<dbReference type="OrthoDB" id="8957883at2"/>
<evidence type="ECO:0000256" key="10">
    <source>
        <dbReference type="ARBA" id="ARBA00023136"/>
    </source>
</evidence>
<keyword evidence="5" id="KW-1134">Transmembrane beta strand</keyword>
<evidence type="ECO:0000256" key="5">
    <source>
        <dbReference type="ARBA" id="ARBA00022452"/>
    </source>
</evidence>
<evidence type="ECO:0000256" key="2">
    <source>
        <dbReference type="ARBA" id="ARBA00007539"/>
    </source>
</evidence>
<dbReference type="Pfam" id="PF13609">
    <property type="entry name" value="Porin_4"/>
    <property type="match status" value="1"/>
</dbReference>
<evidence type="ECO:0000256" key="3">
    <source>
        <dbReference type="ARBA" id="ARBA00011233"/>
    </source>
</evidence>
<proteinExistence type="inferred from homology"/>
<dbReference type="PRINTS" id="PR00183">
    <property type="entry name" value="ECOLIPORIN"/>
</dbReference>
<dbReference type="PANTHER" id="PTHR34501:SF9">
    <property type="entry name" value="MAJOR OUTER MEMBRANE PROTEIN P.IA"/>
    <property type="match status" value="1"/>
</dbReference>
<evidence type="ECO:0000256" key="12">
    <source>
        <dbReference type="SAM" id="SignalP"/>
    </source>
</evidence>
<gene>
    <name evidence="14" type="ORF">SAMN05421848_1124</name>
</gene>
<feature type="domain" description="Porin" evidence="13">
    <location>
        <begin position="13"/>
        <end position="383"/>
    </location>
</feature>
<dbReference type="GO" id="GO:0015288">
    <property type="term" value="F:porin activity"/>
    <property type="evidence" value="ECO:0007669"/>
    <property type="project" value="UniProtKB-KW"/>
</dbReference>
<keyword evidence="8" id="KW-0406">Ion transport</keyword>
<dbReference type="GO" id="GO:0046930">
    <property type="term" value="C:pore complex"/>
    <property type="evidence" value="ECO:0007669"/>
    <property type="project" value="UniProtKB-KW"/>
</dbReference>
<evidence type="ECO:0000256" key="8">
    <source>
        <dbReference type="ARBA" id="ARBA00023065"/>
    </source>
</evidence>
<evidence type="ECO:0000313" key="15">
    <source>
        <dbReference type="Proteomes" id="UP000199046"/>
    </source>
</evidence>
<comment type="subunit">
    <text evidence="3">Homotrimer.</text>
</comment>
<keyword evidence="15" id="KW-1185">Reference proteome</keyword>
<dbReference type="InterPro" id="IPR001897">
    <property type="entry name" value="Porin_gammaproteobac"/>
</dbReference>
<dbReference type="PANTHER" id="PTHR34501">
    <property type="entry name" value="PROTEIN YDDL-RELATED"/>
    <property type="match status" value="1"/>
</dbReference>
<comment type="subcellular location">
    <subcellularLocation>
        <location evidence="1">Cell outer membrane</location>
        <topology evidence="1">Multi-pass membrane protein</topology>
    </subcellularLocation>
</comment>
<evidence type="ECO:0000256" key="7">
    <source>
        <dbReference type="ARBA" id="ARBA00022729"/>
    </source>
</evidence>
<feature type="signal peptide" evidence="12">
    <location>
        <begin position="1"/>
        <end position="23"/>
    </location>
</feature>
<dbReference type="InterPro" id="IPR050298">
    <property type="entry name" value="Gram-neg_bact_OMP"/>
</dbReference>
<feature type="chain" id="PRO_5011498180" evidence="12">
    <location>
        <begin position="24"/>
        <end position="398"/>
    </location>
</feature>
<accession>A0A1I1ICY5</accession>
<evidence type="ECO:0000256" key="4">
    <source>
        <dbReference type="ARBA" id="ARBA00022448"/>
    </source>
</evidence>
<evidence type="ECO:0000256" key="9">
    <source>
        <dbReference type="ARBA" id="ARBA00023114"/>
    </source>
</evidence>
<dbReference type="Proteomes" id="UP000199046">
    <property type="component" value="Unassembled WGS sequence"/>
</dbReference>
<evidence type="ECO:0000256" key="1">
    <source>
        <dbReference type="ARBA" id="ARBA00004571"/>
    </source>
</evidence>
<dbReference type="InterPro" id="IPR023614">
    <property type="entry name" value="Porin_dom_sf"/>
</dbReference>
<dbReference type="GO" id="GO:0009279">
    <property type="term" value="C:cell outer membrane"/>
    <property type="evidence" value="ECO:0007669"/>
    <property type="project" value="UniProtKB-SubCell"/>
</dbReference>
<keyword evidence="4" id="KW-0813">Transport</keyword>
<keyword evidence="9" id="KW-0626">Porin</keyword>
<dbReference type="InterPro" id="IPR033900">
    <property type="entry name" value="Gram_neg_porin_domain"/>
</dbReference>
<name>A0A1I1ICY5_9GAMM</name>
<evidence type="ECO:0000313" key="14">
    <source>
        <dbReference type="EMBL" id="SFC33532.1"/>
    </source>
</evidence>
<dbReference type="EMBL" id="FOLY01000002">
    <property type="protein sequence ID" value="SFC33532.1"/>
    <property type="molecule type" value="Genomic_DNA"/>
</dbReference>
<keyword evidence="6" id="KW-0812">Transmembrane</keyword>
<dbReference type="SUPFAM" id="SSF56935">
    <property type="entry name" value="Porins"/>
    <property type="match status" value="1"/>
</dbReference>
<dbReference type="STRING" id="402385.SAMN05421848_1124"/>
<reference evidence="15" key="1">
    <citation type="submission" date="2016-10" db="EMBL/GenBank/DDBJ databases">
        <authorList>
            <person name="Varghese N."/>
            <person name="Submissions S."/>
        </authorList>
    </citation>
    <scope>NUCLEOTIDE SEQUENCE [LARGE SCALE GENOMIC DNA]</scope>
    <source>
        <strain evidence="15">DSM 23439</strain>
    </source>
</reference>
<dbReference type="GO" id="GO:0034220">
    <property type="term" value="P:monoatomic ion transmembrane transport"/>
    <property type="evidence" value="ECO:0007669"/>
    <property type="project" value="InterPro"/>
</dbReference>
<evidence type="ECO:0000259" key="13">
    <source>
        <dbReference type="Pfam" id="PF13609"/>
    </source>
</evidence>
<comment type="similarity">
    <text evidence="2">Belongs to the Gram-negative porin family.</text>
</comment>